<keyword evidence="2" id="KW-1185">Reference proteome</keyword>
<proteinExistence type="predicted"/>
<organism evidence="1 2">
    <name type="scientific">Sphingopyxis soli</name>
    <dbReference type="NCBI Taxonomy" id="592051"/>
    <lineage>
        <taxon>Bacteria</taxon>
        <taxon>Pseudomonadati</taxon>
        <taxon>Pseudomonadota</taxon>
        <taxon>Alphaproteobacteria</taxon>
        <taxon>Sphingomonadales</taxon>
        <taxon>Sphingomonadaceae</taxon>
        <taxon>Sphingopyxis</taxon>
    </lineage>
</organism>
<sequence>MTPERELWACALLIERQHGDDAPAFIASRIGALAIAGDAAGVERWKAIAEKLSLLWTGERPLPM</sequence>
<dbReference type="EMBL" id="BAAAFE010000010">
    <property type="protein sequence ID" value="GAA0866837.1"/>
    <property type="molecule type" value="Genomic_DNA"/>
</dbReference>
<evidence type="ECO:0000313" key="1">
    <source>
        <dbReference type="EMBL" id="GAA0866837.1"/>
    </source>
</evidence>
<reference evidence="1 2" key="1">
    <citation type="journal article" date="2019" name="Int. J. Syst. Evol. Microbiol.">
        <title>The Global Catalogue of Microorganisms (GCM) 10K type strain sequencing project: providing services to taxonomists for standard genome sequencing and annotation.</title>
        <authorList>
            <consortium name="The Broad Institute Genomics Platform"/>
            <consortium name="The Broad Institute Genome Sequencing Center for Infectious Disease"/>
            <person name="Wu L."/>
            <person name="Ma J."/>
        </authorList>
    </citation>
    <scope>NUCLEOTIDE SEQUENCE [LARGE SCALE GENOMIC DNA]</scope>
    <source>
        <strain evidence="1 2">JCM 15910</strain>
    </source>
</reference>
<dbReference type="InterPro" id="IPR054234">
    <property type="entry name" value="DUF6961"/>
</dbReference>
<dbReference type="Proteomes" id="UP001500738">
    <property type="component" value="Unassembled WGS sequence"/>
</dbReference>
<gene>
    <name evidence="1" type="ORF">GCM10009115_32110</name>
</gene>
<dbReference type="RefSeq" id="WP_215350700.1">
    <property type="nucleotide sequence ID" value="NZ_BAAAFE010000010.1"/>
</dbReference>
<name>A0ABN1MD50_9SPHN</name>
<comment type="caution">
    <text evidence="1">The sequence shown here is derived from an EMBL/GenBank/DDBJ whole genome shotgun (WGS) entry which is preliminary data.</text>
</comment>
<evidence type="ECO:0000313" key="2">
    <source>
        <dbReference type="Proteomes" id="UP001500738"/>
    </source>
</evidence>
<accession>A0ABN1MD50</accession>
<protein>
    <submittedName>
        <fullName evidence="1">Uncharacterized protein</fullName>
    </submittedName>
</protein>
<dbReference type="Pfam" id="PF22284">
    <property type="entry name" value="DUF6961"/>
    <property type="match status" value="1"/>
</dbReference>